<dbReference type="RefSeq" id="YP_009048488.1">
    <property type="nucleotide sequence ID" value="NC_024555.1"/>
</dbReference>
<name>A0A075DD90_9AGAM</name>
<evidence type="ECO:0000256" key="1">
    <source>
        <dbReference type="SAM" id="Phobius"/>
    </source>
</evidence>
<reference evidence="2" key="1">
    <citation type="journal article" date="2014" name="Curr. Genet.">
        <title>Intronic and plasmid-derived regions contribute to the large mitochondrial genome sizes of Agaricomycetes.</title>
        <authorList>
            <person name="Himmelstrand K."/>
            <person name="Olson A."/>
            <person name="Brandstrom Durling M."/>
            <person name="Karlsson M."/>
            <person name="Stenlid J."/>
        </authorList>
    </citation>
    <scope>NUCLEOTIDE SEQUENCE</scope>
    <source>
        <strain evidence="2">TC 32-1</strain>
    </source>
</reference>
<keyword evidence="1" id="KW-1133">Transmembrane helix</keyword>
<accession>A0A075DD90</accession>
<feature type="transmembrane region" description="Helical" evidence="1">
    <location>
        <begin position="214"/>
        <end position="232"/>
    </location>
</feature>
<organism evidence="2">
    <name type="scientific">Heterobasidion irregulare</name>
    <dbReference type="NCBI Taxonomy" id="984962"/>
    <lineage>
        <taxon>Eukaryota</taxon>
        <taxon>Fungi</taxon>
        <taxon>Dikarya</taxon>
        <taxon>Basidiomycota</taxon>
        <taxon>Agaricomycotina</taxon>
        <taxon>Agaricomycetes</taxon>
        <taxon>Russulales</taxon>
        <taxon>Bondarzewiaceae</taxon>
        <taxon>Heterobasidion</taxon>
        <taxon>Heterobasidion annosum species complex</taxon>
    </lineage>
</organism>
<protein>
    <submittedName>
        <fullName evidence="2">Uncharacterized protein</fullName>
    </submittedName>
</protein>
<keyword evidence="1" id="KW-0472">Membrane</keyword>
<evidence type="ECO:0000313" key="2">
    <source>
        <dbReference type="EMBL" id="AHK09741.1"/>
    </source>
</evidence>
<feature type="transmembrane region" description="Helical" evidence="1">
    <location>
        <begin position="167"/>
        <end position="193"/>
    </location>
</feature>
<keyword evidence="1" id="KW-0812">Transmembrane</keyword>
<dbReference type="AlphaFoldDB" id="A0A075DD90"/>
<keyword evidence="2" id="KW-0496">Mitochondrion</keyword>
<feature type="transmembrane region" description="Helical" evidence="1">
    <location>
        <begin position="69"/>
        <end position="89"/>
    </location>
</feature>
<dbReference type="EMBL" id="KF957635">
    <property type="protein sequence ID" value="AHK09741.1"/>
    <property type="molecule type" value="Genomic_DNA"/>
</dbReference>
<proteinExistence type="predicted"/>
<sequence>MEAIFINPLIVNLSLLKHISNFNKYILKKLSERKFNLDKNTIKISKISYLSSSLVIFIKKLKSKHPFNFNFNFNFNFLFIFFCLLSIYIKSQTKEGEVNIEVDDDTLSQISNASNNSSKFLDDGNNIADIVNTYIQSLFEYFKYILEPVPVNYSNELLANQILDLSILLFFLSIIITGLIIVLLFNMLIIINMDKILNFFTNKYIRWYLIFNKKMISIEVFLLGISILYFMYTLSNGILFIATHPIIID</sequence>
<geneLocation type="mitochondrion" evidence="2"/>